<evidence type="ECO:0000313" key="9">
    <source>
        <dbReference type="Proteomes" id="UP000185221"/>
    </source>
</evidence>
<organism evidence="8 9">
    <name type="scientific">Algoriphagus halophilus</name>
    <dbReference type="NCBI Taxonomy" id="226505"/>
    <lineage>
        <taxon>Bacteria</taxon>
        <taxon>Pseudomonadati</taxon>
        <taxon>Bacteroidota</taxon>
        <taxon>Cytophagia</taxon>
        <taxon>Cytophagales</taxon>
        <taxon>Cyclobacteriaceae</taxon>
        <taxon>Algoriphagus</taxon>
    </lineage>
</organism>
<evidence type="ECO:0000256" key="4">
    <source>
        <dbReference type="ARBA" id="ARBA00023004"/>
    </source>
</evidence>
<dbReference type="STRING" id="226505.SAMN05444394_2620"/>
<dbReference type="GO" id="GO:0140647">
    <property type="term" value="P:P450-containing electron transport chain"/>
    <property type="evidence" value="ECO:0007669"/>
    <property type="project" value="InterPro"/>
</dbReference>
<dbReference type="Proteomes" id="UP000185221">
    <property type="component" value="Unassembled WGS sequence"/>
</dbReference>
<dbReference type="GO" id="GO:0009055">
    <property type="term" value="F:electron transfer activity"/>
    <property type="evidence" value="ECO:0007669"/>
    <property type="project" value="TreeGrafter"/>
</dbReference>
<dbReference type="Pfam" id="PF00111">
    <property type="entry name" value="Fer2"/>
    <property type="match status" value="1"/>
</dbReference>
<dbReference type="PANTHER" id="PTHR23426:SF65">
    <property type="entry name" value="FERREDOXIN-2, MITOCHONDRIAL"/>
    <property type="match status" value="1"/>
</dbReference>
<dbReference type="GO" id="GO:0051537">
    <property type="term" value="F:2 iron, 2 sulfur cluster binding"/>
    <property type="evidence" value="ECO:0007669"/>
    <property type="project" value="UniProtKB-KW"/>
</dbReference>
<feature type="domain" description="2Fe-2S ferredoxin-type" evidence="7">
    <location>
        <begin position="2"/>
        <end position="102"/>
    </location>
</feature>
<dbReference type="InterPro" id="IPR001055">
    <property type="entry name" value="Adrenodoxin-like"/>
</dbReference>
<dbReference type="Gene3D" id="3.10.20.30">
    <property type="match status" value="1"/>
</dbReference>
<name>A0A1N6FPX2_9BACT</name>
<comment type="cofactor">
    <cofactor evidence="6">
        <name>[2Fe-2S] cluster</name>
        <dbReference type="ChEBI" id="CHEBI:190135"/>
    </cofactor>
</comment>
<dbReference type="SUPFAM" id="SSF54292">
    <property type="entry name" value="2Fe-2S ferredoxin-like"/>
    <property type="match status" value="1"/>
</dbReference>
<dbReference type="AlphaFoldDB" id="A0A1N6FPX2"/>
<dbReference type="PRINTS" id="PR00355">
    <property type="entry name" value="ADRENODOXIN"/>
</dbReference>
<evidence type="ECO:0000256" key="3">
    <source>
        <dbReference type="ARBA" id="ARBA00022723"/>
    </source>
</evidence>
<proteinExistence type="inferred from homology"/>
<evidence type="ECO:0000259" key="7">
    <source>
        <dbReference type="PROSITE" id="PS51085"/>
    </source>
</evidence>
<dbReference type="OrthoDB" id="9799640at2"/>
<dbReference type="GO" id="GO:0046872">
    <property type="term" value="F:metal ion binding"/>
    <property type="evidence" value="ECO:0007669"/>
    <property type="project" value="UniProtKB-KW"/>
</dbReference>
<dbReference type="EMBL" id="FSRC01000002">
    <property type="protein sequence ID" value="SIN97288.1"/>
    <property type="molecule type" value="Genomic_DNA"/>
</dbReference>
<evidence type="ECO:0000256" key="2">
    <source>
        <dbReference type="ARBA" id="ARBA00022714"/>
    </source>
</evidence>
<reference evidence="9" key="1">
    <citation type="submission" date="2016-11" db="EMBL/GenBank/DDBJ databases">
        <authorList>
            <person name="Varghese N."/>
            <person name="Submissions S."/>
        </authorList>
    </citation>
    <scope>NUCLEOTIDE SEQUENCE [LARGE SCALE GENOMIC DNA]</scope>
    <source>
        <strain evidence="9">DSM 15292</strain>
    </source>
</reference>
<dbReference type="InterPro" id="IPR001041">
    <property type="entry name" value="2Fe-2S_ferredoxin-type"/>
</dbReference>
<protein>
    <submittedName>
        <fullName evidence="8">Ferredoxin, 2Fe-2S</fullName>
    </submittedName>
</protein>
<keyword evidence="4" id="KW-0408">Iron</keyword>
<evidence type="ECO:0000256" key="5">
    <source>
        <dbReference type="ARBA" id="ARBA00023014"/>
    </source>
</evidence>
<keyword evidence="5" id="KW-0411">Iron-sulfur</keyword>
<dbReference type="PANTHER" id="PTHR23426">
    <property type="entry name" value="FERREDOXIN/ADRENODOXIN"/>
    <property type="match status" value="1"/>
</dbReference>
<dbReference type="InterPro" id="IPR036010">
    <property type="entry name" value="2Fe-2S_ferredoxin-like_sf"/>
</dbReference>
<evidence type="ECO:0000256" key="6">
    <source>
        <dbReference type="ARBA" id="ARBA00034078"/>
    </source>
</evidence>
<dbReference type="PROSITE" id="PS51085">
    <property type="entry name" value="2FE2S_FER_2"/>
    <property type="match status" value="1"/>
</dbReference>
<keyword evidence="2" id="KW-0001">2Fe-2S</keyword>
<keyword evidence="3" id="KW-0479">Metal-binding</keyword>
<comment type="similarity">
    <text evidence="1">Belongs to the adrenodoxin/putidaredoxin family.</text>
</comment>
<keyword evidence="9" id="KW-1185">Reference proteome</keyword>
<evidence type="ECO:0000256" key="1">
    <source>
        <dbReference type="ARBA" id="ARBA00010914"/>
    </source>
</evidence>
<gene>
    <name evidence="8" type="ORF">SAMN05444394_2620</name>
</gene>
<dbReference type="InterPro" id="IPR012675">
    <property type="entry name" value="Beta-grasp_dom_sf"/>
</dbReference>
<sequence length="102" mass="10896">MAKITFITSDEQRITLEGFSGSVMALAVENGIKGIDGDCGGVCSCATCHVHVAPEDISKTGEASEIEADMLELDDDTDQYSRLSCQLQISEELDGLVLRVAK</sequence>
<accession>A0A1N6FPX2</accession>
<evidence type="ECO:0000313" key="8">
    <source>
        <dbReference type="EMBL" id="SIN97288.1"/>
    </source>
</evidence>
<dbReference type="RefSeq" id="WP_074225442.1">
    <property type="nucleotide sequence ID" value="NZ_FSRC01000002.1"/>
</dbReference>